<gene>
    <name evidence="5" type="ORF">OB955_09975</name>
    <name evidence="4" type="ORF">OB960_00375</name>
</gene>
<dbReference type="AlphaFoldDB" id="A0AAP2YUS5"/>
<dbReference type="Proteomes" id="UP001321018">
    <property type="component" value="Unassembled WGS sequence"/>
</dbReference>
<evidence type="ECO:0000259" key="3">
    <source>
        <dbReference type="Pfam" id="PF03779"/>
    </source>
</evidence>
<feature type="domain" description="SPW repeat-containing integral membrane" evidence="3">
    <location>
        <begin position="85"/>
        <end position="178"/>
    </location>
</feature>
<dbReference type="RefSeq" id="WP_338001723.1">
    <property type="nucleotide sequence ID" value="NZ_JAOPKA010000001.1"/>
</dbReference>
<reference evidence="4 6" key="1">
    <citation type="submission" date="2022-09" db="EMBL/GenBank/DDBJ databases">
        <title>Enrichment on poylsaccharides allowed isolation of novel metabolic and taxonomic groups of Haloarchaea.</title>
        <authorList>
            <person name="Sorokin D.Y."/>
            <person name="Elcheninov A.G."/>
            <person name="Khizhniak T.V."/>
            <person name="Kolganova T.V."/>
            <person name="Kublanov I.V."/>
        </authorList>
    </citation>
    <scope>NUCLEOTIDE SEQUENCE</scope>
    <source>
        <strain evidence="5 6">AArc-m2/3/4</strain>
        <strain evidence="4">AArc-xg1-1</strain>
    </source>
</reference>
<feature type="transmembrane region" description="Helical" evidence="2">
    <location>
        <begin position="82"/>
        <end position="101"/>
    </location>
</feature>
<dbReference type="InterPro" id="IPR005530">
    <property type="entry name" value="SPW"/>
</dbReference>
<keyword evidence="6" id="KW-1185">Reference proteome</keyword>
<dbReference type="Pfam" id="PF03779">
    <property type="entry name" value="SPW"/>
    <property type="match status" value="1"/>
</dbReference>
<keyword evidence="2" id="KW-0812">Transmembrane</keyword>
<organism evidence="4 7">
    <name type="scientific">Natronoglomus mannanivorans</name>
    <dbReference type="NCBI Taxonomy" id="2979990"/>
    <lineage>
        <taxon>Archaea</taxon>
        <taxon>Methanobacteriati</taxon>
        <taxon>Methanobacteriota</taxon>
        <taxon>Stenosarchaea group</taxon>
        <taxon>Halobacteria</taxon>
        <taxon>Halobacteriales</taxon>
        <taxon>Natrialbaceae</taxon>
        <taxon>Natronoglomus</taxon>
    </lineage>
</organism>
<name>A0AAP2YUS5_9EURY</name>
<comment type="caution">
    <text evidence="4">The sequence shown here is derived from an EMBL/GenBank/DDBJ whole genome shotgun (WGS) entry which is preliminary data.</text>
</comment>
<feature type="transmembrane region" description="Helical" evidence="2">
    <location>
        <begin position="139"/>
        <end position="157"/>
    </location>
</feature>
<dbReference type="EMBL" id="JAOPKB010000004">
    <property type="protein sequence ID" value="MCU4973069.1"/>
    <property type="molecule type" value="Genomic_DNA"/>
</dbReference>
<evidence type="ECO:0000313" key="4">
    <source>
        <dbReference type="EMBL" id="MCU4739856.1"/>
    </source>
</evidence>
<evidence type="ECO:0000313" key="6">
    <source>
        <dbReference type="Proteomes" id="UP001320972"/>
    </source>
</evidence>
<evidence type="ECO:0000256" key="1">
    <source>
        <dbReference type="SAM" id="MobiDB-lite"/>
    </source>
</evidence>
<keyword evidence="2" id="KW-0472">Membrane</keyword>
<feature type="compositionally biased region" description="Basic and acidic residues" evidence="1">
    <location>
        <begin position="54"/>
        <end position="75"/>
    </location>
</feature>
<sequence>MSEPNPDDGAGSDRDSGGASDSGSDSDSEVRTPTDIESGTGFGSDSDRTSASGSDRDPDPDRDPRDDSNRIANEERRRNTPVVSGIITAIGAWVALSVLVLEVGEASLWNNVLVGAVIFLAAGYNYYRLNNDVPLSIGVASLVTVLGIWLIVATALIGMVGALFWSTAVSGLLVALLAGYNAYEAREARAVMSDRDVAG</sequence>
<protein>
    <recommendedName>
        <fullName evidence="3">SPW repeat-containing integral membrane domain-containing protein</fullName>
    </recommendedName>
</protein>
<evidence type="ECO:0000313" key="7">
    <source>
        <dbReference type="Proteomes" id="UP001321018"/>
    </source>
</evidence>
<dbReference type="EMBL" id="JAOPKA010000001">
    <property type="protein sequence ID" value="MCU4739856.1"/>
    <property type="molecule type" value="Genomic_DNA"/>
</dbReference>
<feature type="transmembrane region" description="Helical" evidence="2">
    <location>
        <begin position="107"/>
        <end position="127"/>
    </location>
</feature>
<keyword evidence="2" id="KW-1133">Transmembrane helix</keyword>
<feature type="transmembrane region" description="Helical" evidence="2">
    <location>
        <begin position="163"/>
        <end position="183"/>
    </location>
</feature>
<evidence type="ECO:0000256" key="2">
    <source>
        <dbReference type="SAM" id="Phobius"/>
    </source>
</evidence>
<evidence type="ECO:0000313" key="5">
    <source>
        <dbReference type="EMBL" id="MCU4973069.1"/>
    </source>
</evidence>
<dbReference type="Proteomes" id="UP001320972">
    <property type="component" value="Unassembled WGS sequence"/>
</dbReference>
<proteinExistence type="predicted"/>
<feature type="region of interest" description="Disordered" evidence="1">
    <location>
        <begin position="1"/>
        <end position="75"/>
    </location>
</feature>
<accession>A0AAP2YUS5</accession>